<dbReference type="OrthoDB" id="9815222at2"/>
<dbReference type="GO" id="GO:0005524">
    <property type="term" value="F:ATP binding"/>
    <property type="evidence" value="ECO:0007669"/>
    <property type="project" value="InterPro"/>
</dbReference>
<evidence type="ECO:0000259" key="1">
    <source>
        <dbReference type="Pfam" id="PF00270"/>
    </source>
</evidence>
<organism evidence="2 3">
    <name type="scientific">Nitrococcus mobilis Nb-231</name>
    <dbReference type="NCBI Taxonomy" id="314278"/>
    <lineage>
        <taxon>Bacteria</taxon>
        <taxon>Pseudomonadati</taxon>
        <taxon>Pseudomonadota</taxon>
        <taxon>Gammaproteobacteria</taxon>
        <taxon>Chromatiales</taxon>
        <taxon>Ectothiorhodospiraceae</taxon>
        <taxon>Nitrococcus</taxon>
    </lineage>
</organism>
<keyword evidence="2" id="KW-0547">Nucleotide-binding</keyword>
<dbReference type="GO" id="GO:0003676">
    <property type="term" value="F:nucleic acid binding"/>
    <property type="evidence" value="ECO:0007669"/>
    <property type="project" value="InterPro"/>
</dbReference>
<protein>
    <submittedName>
        <fullName evidence="2">Putative RNA helicase</fullName>
    </submittedName>
</protein>
<keyword evidence="2" id="KW-0347">Helicase</keyword>
<accession>A4BL28</accession>
<proteinExistence type="predicted"/>
<evidence type="ECO:0000313" key="2">
    <source>
        <dbReference type="EMBL" id="EAR23016.1"/>
    </source>
</evidence>
<dbReference type="GO" id="GO:0036297">
    <property type="term" value="P:interstrand cross-link repair"/>
    <property type="evidence" value="ECO:0007669"/>
    <property type="project" value="TreeGrafter"/>
</dbReference>
<dbReference type="SUPFAM" id="SSF52540">
    <property type="entry name" value="P-loop containing nucleoside triphosphate hydrolases"/>
    <property type="match status" value="1"/>
</dbReference>
<evidence type="ECO:0000313" key="3">
    <source>
        <dbReference type="Proteomes" id="UP000003374"/>
    </source>
</evidence>
<comment type="caution">
    <text evidence="2">The sequence shown here is derived from an EMBL/GenBank/DDBJ whole genome shotgun (WGS) entry which is preliminary data.</text>
</comment>
<dbReference type="PANTHER" id="PTHR47957:SF3">
    <property type="entry name" value="ATP-DEPENDENT HELICASE HRQ1"/>
    <property type="match status" value="1"/>
</dbReference>
<reference evidence="2 3" key="1">
    <citation type="submission" date="2006-02" db="EMBL/GenBank/DDBJ databases">
        <authorList>
            <person name="Waterbury J."/>
            <person name="Ferriera S."/>
            <person name="Johnson J."/>
            <person name="Kravitz S."/>
            <person name="Halpern A."/>
            <person name="Remington K."/>
            <person name="Beeson K."/>
            <person name="Tran B."/>
            <person name="Rogers Y.-H."/>
            <person name="Friedman R."/>
            <person name="Venter J.C."/>
        </authorList>
    </citation>
    <scope>NUCLEOTIDE SEQUENCE [LARGE SCALE GENOMIC DNA]</scope>
    <source>
        <strain evidence="2 3">Nb-231</strain>
    </source>
</reference>
<dbReference type="HOGENOM" id="CLU_1314331_0_0_6"/>
<dbReference type="Pfam" id="PF00270">
    <property type="entry name" value="DEAD"/>
    <property type="match status" value="1"/>
</dbReference>
<name>A4BL28_9GAMM</name>
<dbReference type="AlphaFoldDB" id="A4BL28"/>
<dbReference type="GO" id="GO:0006289">
    <property type="term" value="P:nucleotide-excision repair"/>
    <property type="evidence" value="ECO:0007669"/>
    <property type="project" value="TreeGrafter"/>
</dbReference>
<keyword evidence="2" id="KW-0067">ATP-binding</keyword>
<dbReference type="InterPro" id="IPR027417">
    <property type="entry name" value="P-loop_NTPase"/>
</dbReference>
<dbReference type="EMBL" id="AAOF01000001">
    <property type="protein sequence ID" value="EAR23016.1"/>
    <property type="molecule type" value="Genomic_DNA"/>
</dbReference>
<dbReference type="InterPro" id="IPR011545">
    <property type="entry name" value="DEAD/DEAH_box_helicase_dom"/>
</dbReference>
<keyword evidence="2" id="KW-0378">Hydrolase</keyword>
<keyword evidence="3" id="KW-1185">Reference proteome</keyword>
<dbReference type="Proteomes" id="UP000003374">
    <property type="component" value="Unassembled WGS sequence"/>
</dbReference>
<sequence>MLPTVVAGELREAVSQFLRSAFPIATPYFQHSELAGSGPHALIDDLLARPGALFKGPYLDIRLPFRLAETGELPFRHLQVPFRPYFHQLTAFQRLCGDAPQPTIVATGTATATATATATGPGPGTGSGKTECFMLPVLDDCLSRRQRGIKTIVIYPMNALASDQARRFAQEAHKLDTRLTVGLFVGGEQQDAHTTMGPEHVITCQKTLR</sequence>
<feature type="domain" description="DEAD/DEAH-box helicase" evidence="1">
    <location>
        <begin position="125"/>
        <end position="192"/>
    </location>
</feature>
<dbReference type="Gene3D" id="3.40.50.300">
    <property type="entry name" value="P-loop containing nucleotide triphosphate hydrolases"/>
    <property type="match status" value="1"/>
</dbReference>
<dbReference type="STRING" id="314278.NB231_14388"/>
<dbReference type="GO" id="GO:0043138">
    <property type="term" value="F:3'-5' DNA helicase activity"/>
    <property type="evidence" value="ECO:0007669"/>
    <property type="project" value="TreeGrafter"/>
</dbReference>
<dbReference type="eggNOG" id="COG1205">
    <property type="taxonomic scope" value="Bacteria"/>
</dbReference>
<dbReference type="PANTHER" id="PTHR47957">
    <property type="entry name" value="ATP-DEPENDENT HELICASE HRQ1"/>
    <property type="match status" value="1"/>
</dbReference>
<gene>
    <name evidence="2" type="ORF">NB231_14388</name>
</gene>